<sequence length="455" mass="51301">MPRSASMTTRALIDFVKNLPLSVNPYEATAEKIKQETRVAEPVLWGRILRRITAFNFLVLCCQAIVVLWLRKKANKLHFFRCNKLGLIHVEMLNEIVLLMFLFSLLACIDLVTADLAERDLVRFSSKIVLQILFLWILCIETAMNVTSLGMRARDGSSIRLSPLVCFASNGTLVALMFIPGGVPAQDWRTPAHFFWPSHLNNSSALALLLWRSIDGACAIRAIEDNSRKVIAHLLQSAPTYRPESYSYLSVVGIVKPLAAIVPYKVSSLLFELSGSNIDCNQGISYDLFWVGTFRSRPQVHVVSLSRPAFINRSGCKMRRLTISLEDLPSPLYNCFAYPPATNLSQRVSGKRLRRGSYSKRNECNRPGEKKAHKARLFSLPARDLILPTSCVPDVWPYDEGVKVERSNMDLGTASRCPRTYCHHRQYNAVYAHKKHHELSIAPVNIQPEAIQCDS</sequence>
<dbReference type="VEuPathDB" id="FungiDB:PSTT_02673"/>
<dbReference type="Proteomes" id="UP000239156">
    <property type="component" value="Unassembled WGS sequence"/>
</dbReference>
<keyword evidence="1" id="KW-0472">Membrane</keyword>
<organism evidence="2 3">
    <name type="scientific">Puccinia striiformis</name>
    <dbReference type="NCBI Taxonomy" id="27350"/>
    <lineage>
        <taxon>Eukaryota</taxon>
        <taxon>Fungi</taxon>
        <taxon>Dikarya</taxon>
        <taxon>Basidiomycota</taxon>
        <taxon>Pucciniomycotina</taxon>
        <taxon>Pucciniomycetes</taxon>
        <taxon>Pucciniales</taxon>
        <taxon>Pucciniaceae</taxon>
        <taxon>Puccinia</taxon>
    </lineage>
</organism>
<comment type="caution">
    <text evidence="2">The sequence shown here is derived from an EMBL/GenBank/DDBJ whole genome shotgun (WGS) entry which is preliminary data.</text>
</comment>
<name>A0A2S4VZE9_9BASI</name>
<feature type="transmembrane region" description="Helical" evidence="1">
    <location>
        <begin position="52"/>
        <end position="71"/>
    </location>
</feature>
<dbReference type="VEuPathDB" id="FungiDB:PSHT_00073"/>
<evidence type="ECO:0000256" key="1">
    <source>
        <dbReference type="SAM" id="Phobius"/>
    </source>
</evidence>
<protein>
    <submittedName>
        <fullName evidence="2">Uncharacterized protein</fullName>
    </submittedName>
</protein>
<evidence type="ECO:0000313" key="3">
    <source>
        <dbReference type="Proteomes" id="UP000239156"/>
    </source>
</evidence>
<feature type="transmembrane region" description="Helical" evidence="1">
    <location>
        <begin position="92"/>
        <end position="116"/>
    </location>
</feature>
<keyword evidence="1" id="KW-0812">Transmembrane</keyword>
<reference evidence="2" key="1">
    <citation type="submission" date="2017-12" db="EMBL/GenBank/DDBJ databases">
        <title>Gene loss provides genomic basis for host adaptation in cereal stripe rust fungi.</title>
        <authorList>
            <person name="Xia C."/>
        </authorList>
    </citation>
    <scope>NUCLEOTIDE SEQUENCE [LARGE SCALE GENOMIC DNA]</scope>
    <source>
        <strain evidence="2">93-210</strain>
    </source>
</reference>
<feature type="transmembrane region" description="Helical" evidence="1">
    <location>
        <begin position="128"/>
        <end position="149"/>
    </location>
</feature>
<accession>A0A2S4VZE9</accession>
<dbReference type="EMBL" id="PKSL01000016">
    <property type="protein sequence ID" value="POW14817.1"/>
    <property type="molecule type" value="Genomic_DNA"/>
</dbReference>
<dbReference type="AlphaFoldDB" id="A0A2S4VZE9"/>
<keyword evidence="1" id="KW-1133">Transmembrane helix</keyword>
<dbReference type="VEuPathDB" id="FungiDB:PSHT_00074"/>
<evidence type="ECO:0000313" key="2">
    <source>
        <dbReference type="EMBL" id="POW14817.1"/>
    </source>
</evidence>
<gene>
    <name evidence="2" type="ORF">PSTT_02673</name>
</gene>
<keyword evidence="3" id="KW-1185">Reference proteome</keyword>
<proteinExistence type="predicted"/>
<feature type="transmembrane region" description="Helical" evidence="1">
    <location>
        <begin position="161"/>
        <end position="183"/>
    </location>
</feature>